<dbReference type="EMBL" id="MU843145">
    <property type="protein sequence ID" value="KAK2021024.1"/>
    <property type="molecule type" value="Genomic_DNA"/>
</dbReference>
<sequence>MPPAYIDLLFRNYMMEKTTDAYLTGTMYGWIVLHLTSCSASLHPKLGSTPGWYGYFRYTHTPKNIAQISGGVSRHRPITSRQKPPPLVRKPERKKRSRRSPCCGRRGGGGGGDGRREVFSQDPMHRAAREIRVLPAFTTKIKKVPSSSDGGGGIWSLIGAHASTPECRVCFEN</sequence>
<dbReference type="Proteomes" id="UP001232148">
    <property type="component" value="Unassembled WGS sequence"/>
</dbReference>
<reference evidence="2" key="1">
    <citation type="submission" date="2021-06" db="EMBL/GenBank/DDBJ databases">
        <title>Comparative genomics, transcriptomics and evolutionary studies reveal genomic signatures of adaptation to plant cell wall in hemibiotrophic fungi.</title>
        <authorList>
            <consortium name="DOE Joint Genome Institute"/>
            <person name="Baroncelli R."/>
            <person name="Diaz J.F."/>
            <person name="Benocci T."/>
            <person name="Peng M."/>
            <person name="Battaglia E."/>
            <person name="Haridas S."/>
            <person name="Andreopoulos W."/>
            <person name="Labutti K."/>
            <person name="Pangilinan J."/>
            <person name="Floch G.L."/>
            <person name="Makela M.R."/>
            <person name="Henrissat B."/>
            <person name="Grigoriev I.V."/>
            <person name="Crouch J.A."/>
            <person name="De Vries R.P."/>
            <person name="Sukno S.A."/>
            <person name="Thon M.R."/>
        </authorList>
    </citation>
    <scope>NUCLEOTIDE SEQUENCE</scope>
    <source>
        <strain evidence="2">MAFF235873</strain>
    </source>
</reference>
<comment type="caution">
    <text evidence="2">The sequence shown here is derived from an EMBL/GenBank/DDBJ whole genome shotgun (WGS) entry which is preliminary data.</text>
</comment>
<protein>
    <submittedName>
        <fullName evidence="2">Uncharacterized protein</fullName>
    </submittedName>
</protein>
<name>A0AAD9H3W4_9PEZI</name>
<proteinExistence type="predicted"/>
<evidence type="ECO:0000313" key="2">
    <source>
        <dbReference type="EMBL" id="KAK2021024.1"/>
    </source>
</evidence>
<dbReference type="AlphaFoldDB" id="A0AAD9H3W4"/>
<organism evidence="2 3">
    <name type="scientific">Colletotrichum zoysiae</name>
    <dbReference type="NCBI Taxonomy" id="1216348"/>
    <lineage>
        <taxon>Eukaryota</taxon>
        <taxon>Fungi</taxon>
        <taxon>Dikarya</taxon>
        <taxon>Ascomycota</taxon>
        <taxon>Pezizomycotina</taxon>
        <taxon>Sordariomycetes</taxon>
        <taxon>Hypocreomycetidae</taxon>
        <taxon>Glomerellales</taxon>
        <taxon>Glomerellaceae</taxon>
        <taxon>Colletotrichum</taxon>
        <taxon>Colletotrichum graminicola species complex</taxon>
    </lineage>
</organism>
<feature type="compositionally biased region" description="Basic and acidic residues" evidence="1">
    <location>
        <begin position="113"/>
        <end position="123"/>
    </location>
</feature>
<gene>
    <name evidence="2" type="ORF">LX32DRAFT_278643</name>
</gene>
<feature type="region of interest" description="Disordered" evidence="1">
    <location>
        <begin position="68"/>
        <end position="123"/>
    </location>
</feature>
<keyword evidence="3" id="KW-1185">Reference proteome</keyword>
<evidence type="ECO:0000256" key="1">
    <source>
        <dbReference type="SAM" id="MobiDB-lite"/>
    </source>
</evidence>
<accession>A0AAD9H3W4</accession>
<evidence type="ECO:0000313" key="3">
    <source>
        <dbReference type="Proteomes" id="UP001232148"/>
    </source>
</evidence>